<dbReference type="EMBL" id="JACHNB010000001">
    <property type="protein sequence ID" value="MBB4739448.1"/>
    <property type="molecule type" value="Genomic_DNA"/>
</dbReference>
<reference evidence="1 2" key="1">
    <citation type="submission" date="2020-08" db="EMBL/GenBank/DDBJ databases">
        <title>Sequencing the genomes of 1000 actinobacteria strains.</title>
        <authorList>
            <person name="Klenk H.-P."/>
        </authorList>
    </citation>
    <scope>NUCLEOTIDE SEQUENCE [LARGE SCALE GENOMIC DNA]</scope>
    <source>
        <strain evidence="1 2">DSM 45809</strain>
    </source>
</reference>
<evidence type="ECO:0000313" key="2">
    <source>
        <dbReference type="Proteomes" id="UP000546162"/>
    </source>
</evidence>
<sequence length="347" mass="37313">MSTDIGVMPADGTELDRATVVALLGALLGDDPDFPGVADGEYLETELVGDRLTTDWRIHPGRSGISELVVSVWDNRPGQPAAPFRAELGRVVEVLQQVAAATGGRFLIADHDVTGAPTEQALDLIGQVVDLIEQVLGPIDQDPAPVRPATPTTAAAVPAELPDEEFLLRYLAAGRDRIARLRRDVAGLDLSRDSLVPLWGWAIDRLALRDPAAPLERVTPADGSAFQRPVAADLPLWYGRSARLAPHDWSDESLALIDAIAFYTAESLDAVLPGLSWQVARGAGQGGDDRHRAQPVLAGRGDPIAPIDAVLTLLEPVRHKIKAEPAGRVPTPEDLRTWFDETVAKRR</sequence>
<evidence type="ECO:0000313" key="1">
    <source>
        <dbReference type="EMBL" id="MBB4739448.1"/>
    </source>
</evidence>
<dbReference type="RefSeq" id="WP_185039983.1">
    <property type="nucleotide sequence ID" value="NZ_BAABFG010000005.1"/>
</dbReference>
<gene>
    <name evidence="1" type="ORF">BJY16_002907</name>
</gene>
<accession>A0A7W7GW87</accession>
<dbReference type="AlphaFoldDB" id="A0A7W7GW87"/>
<proteinExistence type="predicted"/>
<dbReference type="Proteomes" id="UP000546162">
    <property type="component" value="Unassembled WGS sequence"/>
</dbReference>
<organism evidence="1 2">
    <name type="scientific">Actinoplanes octamycinicus</name>
    <dbReference type="NCBI Taxonomy" id="135948"/>
    <lineage>
        <taxon>Bacteria</taxon>
        <taxon>Bacillati</taxon>
        <taxon>Actinomycetota</taxon>
        <taxon>Actinomycetes</taxon>
        <taxon>Micromonosporales</taxon>
        <taxon>Micromonosporaceae</taxon>
        <taxon>Actinoplanes</taxon>
    </lineage>
</organism>
<comment type="caution">
    <text evidence="1">The sequence shown here is derived from an EMBL/GenBank/DDBJ whole genome shotgun (WGS) entry which is preliminary data.</text>
</comment>
<protein>
    <submittedName>
        <fullName evidence="1">Uncharacterized protein</fullName>
    </submittedName>
</protein>
<name>A0A7W7GW87_9ACTN</name>
<keyword evidence="2" id="KW-1185">Reference proteome</keyword>